<reference evidence="2" key="1">
    <citation type="journal article" date="2019" name="Database">
        <title>The radish genome database (RadishGD): an integrated information resource for radish genomics.</title>
        <authorList>
            <person name="Yu H.J."/>
            <person name="Baek S."/>
            <person name="Lee Y.J."/>
            <person name="Cho A."/>
            <person name="Mun J.H."/>
        </authorList>
    </citation>
    <scope>NUCLEOTIDE SEQUENCE [LARGE SCALE GENOMIC DNA]</scope>
    <source>
        <strain evidence="2">cv. WK10039</strain>
    </source>
</reference>
<feature type="domain" description="NB-ARC" evidence="1">
    <location>
        <begin position="39"/>
        <end position="86"/>
    </location>
</feature>
<evidence type="ECO:0000313" key="3">
    <source>
        <dbReference type="RefSeq" id="XP_018456067.1"/>
    </source>
</evidence>
<accession>A0A6J0L7E1</accession>
<dbReference type="OrthoDB" id="1357022at2759"/>
<dbReference type="AlphaFoldDB" id="A0A6J0L7E1"/>
<dbReference type="InterPro" id="IPR002182">
    <property type="entry name" value="NB-ARC"/>
</dbReference>
<name>A0A6J0L7E1_RAPSA</name>
<evidence type="ECO:0000259" key="1">
    <source>
        <dbReference type="Pfam" id="PF00931"/>
    </source>
</evidence>
<dbReference type="Gene3D" id="3.40.50.300">
    <property type="entry name" value="P-loop containing nucleotide triphosphate hydrolases"/>
    <property type="match status" value="1"/>
</dbReference>
<protein>
    <submittedName>
        <fullName evidence="3">Probable disease resistance protein At4g33300</fullName>
    </submittedName>
</protein>
<dbReference type="GeneID" id="108827205"/>
<organism evidence="2 3">
    <name type="scientific">Raphanus sativus</name>
    <name type="common">Radish</name>
    <name type="synonym">Raphanus raphanistrum var. sativus</name>
    <dbReference type="NCBI Taxonomy" id="3726"/>
    <lineage>
        <taxon>Eukaryota</taxon>
        <taxon>Viridiplantae</taxon>
        <taxon>Streptophyta</taxon>
        <taxon>Embryophyta</taxon>
        <taxon>Tracheophyta</taxon>
        <taxon>Spermatophyta</taxon>
        <taxon>Magnoliopsida</taxon>
        <taxon>eudicotyledons</taxon>
        <taxon>Gunneridae</taxon>
        <taxon>Pentapetalae</taxon>
        <taxon>rosids</taxon>
        <taxon>malvids</taxon>
        <taxon>Brassicales</taxon>
        <taxon>Brassicaceae</taxon>
        <taxon>Brassiceae</taxon>
        <taxon>Raphanus</taxon>
    </lineage>
</organism>
<dbReference type="InterPro" id="IPR027417">
    <property type="entry name" value="P-loop_NTPase"/>
</dbReference>
<keyword evidence="2" id="KW-1185">Reference proteome</keyword>
<dbReference type="Proteomes" id="UP000504610">
    <property type="component" value="Chromosome 9"/>
</dbReference>
<dbReference type="SUPFAM" id="SSF52540">
    <property type="entry name" value="P-loop containing nucleoside triphosphate hydrolases"/>
    <property type="match status" value="1"/>
</dbReference>
<sequence>MIEQLRSMNIGGGGMIRDAMETETSEDYEKFGVGLEIGKRKVKKMMFNAEEGGLFWISGMGGVGKTTLARDLERDDEVRCYFENMILFLTVITISDF</sequence>
<proteinExistence type="predicted"/>
<dbReference type="KEGG" id="rsz:108827205"/>
<dbReference type="Pfam" id="PF00931">
    <property type="entry name" value="NB-ARC"/>
    <property type="match status" value="1"/>
</dbReference>
<gene>
    <name evidence="3" type="primary">LOC108827205</name>
</gene>
<dbReference type="RefSeq" id="XP_018456067.1">
    <property type="nucleotide sequence ID" value="XM_018600565.2"/>
</dbReference>
<evidence type="ECO:0000313" key="2">
    <source>
        <dbReference type="Proteomes" id="UP000504610"/>
    </source>
</evidence>
<reference evidence="3" key="2">
    <citation type="submission" date="2025-08" db="UniProtKB">
        <authorList>
            <consortium name="RefSeq"/>
        </authorList>
    </citation>
    <scope>IDENTIFICATION</scope>
    <source>
        <tissue evidence="3">Leaf</tissue>
    </source>
</reference>
<dbReference type="GO" id="GO:0043531">
    <property type="term" value="F:ADP binding"/>
    <property type="evidence" value="ECO:0007669"/>
    <property type="project" value="InterPro"/>
</dbReference>